<proteinExistence type="inferred from homology"/>
<reference evidence="11" key="1">
    <citation type="submission" date="2023-05" db="EMBL/GenBank/DDBJ databases">
        <title>Nepenthes gracilis genome sequencing.</title>
        <authorList>
            <person name="Fukushima K."/>
        </authorList>
    </citation>
    <scope>NUCLEOTIDE SEQUENCE</scope>
    <source>
        <strain evidence="11">SING2019-196</strain>
    </source>
</reference>
<comment type="subunit">
    <text evidence="2">Homotrimer.</text>
</comment>
<evidence type="ECO:0000313" key="11">
    <source>
        <dbReference type="EMBL" id="GMH29735.1"/>
    </source>
</evidence>
<comment type="caution">
    <text evidence="11">The sequence shown here is derived from an EMBL/GenBank/DDBJ whole genome shotgun (WGS) entry which is preliminary data.</text>
</comment>
<evidence type="ECO:0000313" key="12">
    <source>
        <dbReference type="Proteomes" id="UP001279734"/>
    </source>
</evidence>
<dbReference type="PANTHER" id="PTHR10015:SF169">
    <property type="entry name" value="HEAT STRESS TRANSCRIPTION FACTOR B-2B"/>
    <property type="match status" value="1"/>
</dbReference>
<dbReference type="GO" id="GO:0003700">
    <property type="term" value="F:DNA-binding transcription factor activity"/>
    <property type="evidence" value="ECO:0007669"/>
    <property type="project" value="InterPro"/>
</dbReference>
<organism evidence="11 12">
    <name type="scientific">Nepenthes gracilis</name>
    <name type="common">Slender pitcher plant</name>
    <dbReference type="NCBI Taxonomy" id="150966"/>
    <lineage>
        <taxon>Eukaryota</taxon>
        <taxon>Viridiplantae</taxon>
        <taxon>Streptophyta</taxon>
        <taxon>Embryophyta</taxon>
        <taxon>Tracheophyta</taxon>
        <taxon>Spermatophyta</taxon>
        <taxon>Magnoliopsida</taxon>
        <taxon>eudicotyledons</taxon>
        <taxon>Gunneridae</taxon>
        <taxon>Pentapetalae</taxon>
        <taxon>Caryophyllales</taxon>
        <taxon>Nepenthaceae</taxon>
        <taxon>Nepenthes</taxon>
    </lineage>
</organism>
<dbReference type="SUPFAM" id="SSF46785">
    <property type="entry name" value="Winged helix' DNA-binding domain"/>
    <property type="match status" value="1"/>
</dbReference>
<evidence type="ECO:0000256" key="7">
    <source>
        <dbReference type="ARBA" id="ARBA00023163"/>
    </source>
</evidence>
<evidence type="ECO:0000256" key="5">
    <source>
        <dbReference type="ARBA" id="ARBA00023016"/>
    </source>
</evidence>
<evidence type="ECO:0000256" key="6">
    <source>
        <dbReference type="ARBA" id="ARBA00023125"/>
    </source>
</evidence>
<dbReference type="FunFam" id="1.10.10.10:FF:000037">
    <property type="entry name" value="Heat stress transcription factor B-4"/>
    <property type="match status" value="1"/>
</dbReference>
<dbReference type="InterPro" id="IPR036388">
    <property type="entry name" value="WH-like_DNA-bd_sf"/>
</dbReference>
<dbReference type="PRINTS" id="PR00056">
    <property type="entry name" value="HSFDOMAIN"/>
</dbReference>
<dbReference type="Proteomes" id="UP001279734">
    <property type="component" value="Unassembled WGS sequence"/>
</dbReference>
<dbReference type="Gene3D" id="1.10.10.10">
    <property type="entry name" value="Winged helix-like DNA-binding domain superfamily/Winged helix DNA-binding domain"/>
    <property type="match status" value="1"/>
</dbReference>
<comment type="subcellular location">
    <subcellularLocation>
        <location evidence="1">Nucleus</location>
    </subcellularLocation>
</comment>
<dbReference type="GO" id="GO:0006357">
    <property type="term" value="P:regulation of transcription by RNA polymerase II"/>
    <property type="evidence" value="ECO:0007669"/>
    <property type="project" value="TreeGrafter"/>
</dbReference>
<dbReference type="PANTHER" id="PTHR10015">
    <property type="entry name" value="HEAT SHOCK TRANSCRIPTION FACTOR"/>
    <property type="match status" value="1"/>
</dbReference>
<evidence type="ECO:0000256" key="4">
    <source>
        <dbReference type="ARBA" id="ARBA00023015"/>
    </source>
</evidence>
<keyword evidence="3" id="KW-0597">Phosphoprotein</keyword>
<keyword evidence="6" id="KW-0238">DNA-binding</keyword>
<keyword evidence="8" id="KW-0539">Nucleus</keyword>
<evidence type="ECO:0000256" key="3">
    <source>
        <dbReference type="ARBA" id="ARBA00022553"/>
    </source>
</evidence>
<dbReference type="AlphaFoldDB" id="A0AAD3TGZ8"/>
<dbReference type="Pfam" id="PF00447">
    <property type="entry name" value="HSF_DNA-bind"/>
    <property type="match status" value="1"/>
</dbReference>
<dbReference type="SMART" id="SM00415">
    <property type="entry name" value="HSF"/>
    <property type="match status" value="1"/>
</dbReference>
<keyword evidence="12" id="KW-1185">Reference proteome</keyword>
<sequence length="302" mass="33600">MRPLPVAQTGQSTAVDSQTTLPTPFLTKTYQLVDDPSVDDLISWNEDGSSFIVWKPPEFARDLSPKYFKHNNFSSFVRQLNTYGFRKVVPDRWEFANDLFRRGERRLLRCLQRRKVSQTAATSAAAAATVAAPVVTVEAPLRLTTSQVLSNSSYTAGAATASPAARCSTLEFLEENERLRKENVQLVHELNQLRGLCNNILSLMSNYAAGQRDVVGTREGIPEGRSLEFSPVNRLPPDAYFGGCSRHSNVRIEVKAEKETSARLFGVSIGAKRVRGEDDEEILERLGKDEVQTQSDRQTFGG</sequence>
<dbReference type="InterPro" id="IPR036390">
    <property type="entry name" value="WH_DNA-bd_sf"/>
</dbReference>
<evidence type="ECO:0000256" key="8">
    <source>
        <dbReference type="ARBA" id="ARBA00023242"/>
    </source>
</evidence>
<keyword evidence="4" id="KW-0805">Transcription regulation</keyword>
<evidence type="ECO:0000256" key="1">
    <source>
        <dbReference type="ARBA" id="ARBA00004123"/>
    </source>
</evidence>
<evidence type="ECO:0000259" key="10">
    <source>
        <dbReference type="SMART" id="SM00415"/>
    </source>
</evidence>
<protein>
    <recommendedName>
        <fullName evidence="10">HSF-type DNA-binding domain-containing protein</fullName>
    </recommendedName>
</protein>
<comment type="similarity">
    <text evidence="9">Belongs to the HSF family.</text>
</comment>
<gene>
    <name evidence="11" type="ORF">Nepgr_031578</name>
</gene>
<dbReference type="EMBL" id="BSYO01000037">
    <property type="protein sequence ID" value="GMH29735.1"/>
    <property type="molecule type" value="Genomic_DNA"/>
</dbReference>
<evidence type="ECO:0000256" key="2">
    <source>
        <dbReference type="ARBA" id="ARBA00011233"/>
    </source>
</evidence>
<keyword evidence="7" id="KW-0804">Transcription</keyword>
<accession>A0AAD3TGZ8</accession>
<name>A0AAD3TGZ8_NEPGR</name>
<keyword evidence="5" id="KW-0346">Stress response</keyword>
<feature type="domain" description="HSF-type DNA-binding" evidence="10">
    <location>
        <begin position="21"/>
        <end position="114"/>
    </location>
</feature>
<dbReference type="GO" id="GO:0000978">
    <property type="term" value="F:RNA polymerase II cis-regulatory region sequence-specific DNA binding"/>
    <property type="evidence" value="ECO:0007669"/>
    <property type="project" value="TreeGrafter"/>
</dbReference>
<dbReference type="GO" id="GO:0005634">
    <property type="term" value="C:nucleus"/>
    <property type="evidence" value="ECO:0007669"/>
    <property type="project" value="UniProtKB-SubCell"/>
</dbReference>
<evidence type="ECO:0000256" key="9">
    <source>
        <dbReference type="RuleBase" id="RU004020"/>
    </source>
</evidence>
<dbReference type="InterPro" id="IPR000232">
    <property type="entry name" value="HSF_DNA-bd"/>
</dbReference>